<evidence type="ECO:0000256" key="4">
    <source>
        <dbReference type="ARBA" id="ARBA00022723"/>
    </source>
</evidence>
<name>A0A428WSL4_AMYBA</name>
<evidence type="ECO:0000256" key="7">
    <source>
        <dbReference type="ARBA" id="ARBA00023004"/>
    </source>
</evidence>
<dbReference type="InterPro" id="IPR011008">
    <property type="entry name" value="Dimeric_a/b-barrel"/>
</dbReference>
<dbReference type="Pfam" id="PF20628">
    <property type="entry name" value="Dyp_perox_C"/>
    <property type="match status" value="1"/>
</dbReference>
<evidence type="ECO:0000256" key="5">
    <source>
        <dbReference type="ARBA" id="ARBA00022729"/>
    </source>
</evidence>
<organism evidence="12 13">
    <name type="scientific">Amycolatopsis balhimycina DSM 5908</name>
    <dbReference type="NCBI Taxonomy" id="1081091"/>
    <lineage>
        <taxon>Bacteria</taxon>
        <taxon>Bacillati</taxon>
        <taxon>Actinomycetota</taxon>
        <taxon>Actinomycetes</taxon>
        <taxon>Pseudonocardiales</taxon>
        <taxon>Pseudonocardiaceae</taxon>
        <taxon>Amycolatopsis</taxon>
    </lineage>
</organism>
<dbReference type="SUPFAM" id="SSF54909">
    <property type="entry name" value="Dimeric alpha+beta barrel"/>
    <property type="match status" value="1"/>
</dbReference>
<feature type="region of interest" description="Disordered" evidence="9">
    <location>
        <begin position="1"/>
        <end position="25"/>
    </location>
</feature>
<dbReference type="GO" id="GO:0005829">
    <property type="term" value="C:cytosol"/>
    <property type="evidence" value="ECO:0007669"/>
    <property type="project" value="TreeGrafter"/>
</dbReference>
<comment type="caution">
    <text evidence="12">The sequence shown here is derived from an EMBL/GenBank/DDBJ whole genome shotgun (WGS) entry which is preliminary data.</text>
</comment>
<comment type="cofactor">
    <cofactor evidence="1">
        <name>heme b</name>
        <dbReference type="ChEBI" id="CHEBI:60344"/>
    </cofactor>
</comment>
<accession>A0A428WSL4</accession>
<protein>
    <recommendedName>
        <fullName evidence="14">Dyp-type peroxidase</fullName>
    </recommendedName>
</protein>
<dbReference type="PANTHER" id="PTHR30521:SF4">
    <property type="entry name" value="DEFERROCHELATASE"/>
    <property type="match status" value="1"/>
</dbReference>
<dbReference type="Proteomes" id="UP000286716">
    <property type="component" value="Unassembled WGS sequence"/>
</dbReference>
<keyword evidence="2" id="KW-0575">Peroxidase</keyword>
<feature type="domain" description="Dyp-type peroxidase N-terminal" evidence="10">
    <location>
        <begin position="92"/>
        <end position="194"/>
    </location>
</feature>
<keyword evidence="6" id="KW-0560">Oxidoreductase</keyword>
<keyword evidence="5" id="KW-0732">Signal</keyword>
<evidence type="ECO:0000256" key="9">
    <source>
        <dbReference type="SAM" id="MobiDB-lite"/>
    </source>
</evidence>
<evidence type="ECO:0000259" key="10">
    <source>
        <dbReference type="Pfam" id="PF04261"/>
    </source>
</evidence>
<dbReference type="AlphaFoldDB" id="A0A428WSL4"/>
<dbReference type="InterPro" id="IPR006311">
    <property type="entry name" value="TAT_signal"/>
</dbReference>
<dbReference type="OrthoDB" id="9781066at2"/>
<keyword evidence="3" id="KW-0349">Heme</keyword>
<feature type="compositionally biased region" description="Polar residues" evidence="9">
    <location>
        <begin position="1"/>
        <end position="11"/>
    </location>
</feature>
<dbReference type="PANTHER" id="PTHR30521">
    <property type="entry name" value="DEFERROCHELATASE/PEROXIDASE"/>
    <property type="match status" value="1"/>
</dbReference>
<dbReference type="GO" id="GO:0046872">
    <property type="term" value="F:metal ion binding"/>
    <property type="evidence" value="ECO:0007669"/>
    <property type="project" value="UniProtKB-KW"/>
</dbReference>
<sequence length="380" mass="39284">MPPGGVTTTGSAAARRHNPRVVTPPPLSRRAVLLGAGAAGLLSACSAPAAASDPGVVDVFGAQQAGIARPAPPQRHVDLSVWDVPPGIRLSALLATLGRRAAALCAGGQLADLPPARLTVTAGLGPRIVAAAGPDLPGAQDLPVFPGDDVEDRHRGGDLLLQVCADEPLVAALAVTELTAGIGMTPRWRKTGFRGPSASDGSARNVLGFADGIVLPKTDVELAADVWLDGPPAVRGGTIAVVRSMRLDTAAFHALPVTRQEQVIGRRKATAEPLSGPELDLGAKTPDGEYLIPADAHIRRAHPLTVGAGVMLRRSYNSEEGLLFISFQKELRTFVATQHRMSEGDALLRYATPTASATFLILPGFSADVPLGQALLHASS</sequence>
<evidence type="ECO:0008006" key="14">
    <source>
        <dbReference type="Google" id="ProtNLM"/>
    </source>
</evidence>
<dbReference type="InterPro" id="IPR048328">
    <property type="entry name" value="Dyp_perox_C"/>
</dbReference>
<dbReference type="PROSITE" id="PS51318">
    <property type="entry name" value="TAT"/>
    <property type="match status" value="1"/>
</dbReference>
<reference evidence="12 13" key="1">
    <citation type="submission" date="2018-05" db="EMBL/GenBank/DDBJ databases">
        <title>Evolution of GPA BGCs.</title>
        <authorList>
            <person name="Waglechner N."/>
            <person name="Wright G.D."/>
        </authorList>
    </citation>
    <scope>NUCLEOTIDE SEQUENCE [LARGE SCALE GENOMIC DNA]</scope>
    <source>
        <strain evidence="12 13">DSM 5908</strain>
    </source>
</reference>
<feature type="domain" description="Dyp-type peroxidase C-terminal" evidence="11">
    <location>
        <begin position="203"/>
        <end position="364"/>
    </location>
</feature>
<dbReference type="PROSITE" id="PS51404">
    <property type="entry name" value="DYP_PEROXIDASE"/>
    <property type="match status" value="1"/>
</dbReference>
<dbReference type="Pfam" id="PF04261">
    <property type="entry name" value="Dyp_perox_N"/>
    <property type="match status" value="1"/>
</dbReference>
<dbReference type="NCBIfam" id="TIGR01413">
    <property type="entry name" value="Dyp_perox_fam"/>
    <property type="match status" value="1"/>
</dbReference>
<evidence type="ECO:0000313" key="12">
    <source>
        <dbReference type="EMBL" id="RSM46052.1"/>
    </source>
</evidence>
<keyword evidence="7" id="KW-0408">Iron</keyword>
<evidence type="ECO:0000256" key="8">
    <source>
        <dbReference type="ARBA" id="ARBA00025737"/>
    </source>
</evidence>
<keyword evidence="13" id="KW-1185">Reference proteome</keyword>
<evidence type="ECO:0000256" key="6">
    <source>
        <dbReference type="ARBA" id="ARBA00023002"/>
    </source>
</evidence>
<gene>
    <name evidence="12" type="ORF">DMA12_12260</name>
</gene>
<dbReference type="GO" id="GO:0020037">
    <property type="term" value="F:heme binding"/>
    <property type="evidence" value="ECO:0007669"/>
    <property type="project" value="InterPro"/>
</dbReference>
<dbReference type="InterPro" id="IPR048327">
    <property type="entry name" value="Dyp_perox_N"/>
</dbReference>
<evidence type="ECO:0000313" key="13">
    <source>
        <dbReference type="Proteomes" id="UP000286716"/>
    </source>
</evidence>
<evidence type="ECO:0000256" key="1">
    <source>
        <dbReference type="ARBA" id="ARBA00001970"/>
    </source>
</evidence>
<dbReference type="InterPro" id="IPR006314">
    <property type="entry name" value="Dyp_peroxidase"/>
</dbReference>
<evidence type="ECO:0000256" key="3">
    <source>
        <dbReference type="ARBA" id="ARBA00022617"/>
    </source>
</evidence>
<evidence type="ECO:0000256" key="2">
    <source>
        <dbReference type="ARBA" id="ARBA00022559"/>
    </source>
</evidence>
<evidence type="ECO:0000259" key="11">
    <source>
        <dbReference type="Pfam" id="PF20628"/>
    </source>
</evidence>
<proteinExistence type="inferred from homology"/>
<keyword evidence="4" id="KW-0479">Metal-binding</keyword>
<dbReference type="EMBL" id="QHHU01000014">
    <property type="protein sequence ID" value="RSM46052.1"/>
    <property type="molecule type" value="Genomic_DNA"/>
</dbReference>
<comment type="similarity">
    <text evidence="8">Belongs to the DyP-type peroxidase family.</text>
</comment>
<dbReference type="GO" id="GO:0004601">
    <property type="term" value="F:peroxidase activity"/>
    <property type="evidence" value="ECO:0007669"/>
    <property type="project" value="UniProtKB-KW"/>
</dbReference>